<protein>
    <submittedName>
        <fullName evidence="1">Uncharacterized protein</fullName>
    </submittedName>
</protein>
<reference evidence="2 4" key="2">
    <citation type="journal article" date="2016" name="Front. Microbiol.">
        <title>Industrial Acetogenic Biocatalysts: A Comparative Metabolic and Genomic Analysis.</title>
        <authorList>
            <person name="Bengelsdorf F."/>
            <person name="Poehlein A."/>
            <person name="Sonja S."/>
            <person name="Erz C."/>
            <person name="Hummel T."/>
            <person name="Hoffmeister S."/>
            <person name="Daniel R."/>
            <person name="Durre P."/>
        </authorList>
    </citation>
    <scope>NUCLEOTIDE SEQUENCE [LARGE SCALE GENOMIC DNA]</scope>
    <source>
        <strain evidence="2 4">PTA-10522</strain>
    </source>
</reference>
<dbReference type="PATRIC" id="fig|1705578.3.peg.4149"/>
<comment type="caution">
    <text evidence="1">The sequence shown here is derived from an EMBL/GenBank/DDBJ whole genome shotgun (WGS) entry which is preliminary data.</text>
</comment>
<dbReference type="EMBL" id="LITQ01000079">
    <property type="protein sequence ID" value="OAA82812.1"/>
    <property type="molecule type" value="Genomic_DNA"/>
</dbReference>
<evidence type="ECO:0000313" key="2">
    <source>
        <dbReference type="EMBL" id="OBR94171.1"/>
    </source>
</evidence>
<reference evidence="1 3" key="1">
    <citation type="journal article" date="2015" name="Biotechnol. Bioeng.">
        <title>Genome sequence and phenotypic characterization of Caulobacter segnis.</title>
        <authorList>
            <person name="Patel S."/>
            <person name="Fletcher B."/>
            <person name="Scott D.C."/>
            <person name="Ely B."/>
        </authorList>
    </citation>
    <scope>NUCLEOTIDE SEQUENCE [LARGE SCALE GENOMIC DNA]</scope>
    <source>
        <strain evidence="1 3">PS02</strain>
    </source>
</reference>
<dbReference type="Proteomes" id="UP000077384">
    <property type="component" value="Unassembled WGS sequence"/>
</dbReference>
<dbReference type="EMBL" id="LROR01000047">
    <property type="protein sequence ID" value="OBR94171.1"/>
    <property type="molecule type" value="Genomic_DNA"/>
</dbReference>
<organism evidence="1 3">
    <name type="scientific">Clostridium coskatii</name>
    <dbReference type="NCBI Taxonomy" id="1705578"/>
    <lineage>
        <taxon>Bacteria</taxon>
        <taxon>Bacillati</taxon>
        <taxon>Bacillota</taxon>
        <taxon>Clostridia</taxon>
        <taxon>Eubacteriales</taxon>
        <taxon>Clostridiaceae</taxon>
        <taxon>Clostridium</taxon>
    </lineage>
</organism>
<evidence type="ECO:0000313" key="1">
    <source>
        <dbReference type="EMBL" id="OAA82812.1"/>
    </source>
</evidence>
<evidence type="ECO:0000313" key="4">
    <source>
        <dbReference type="Proteomes" id="UP000093694"/>
    </source>
</evidence>
<dbReference type="RefSeq" id="WP_156496411.1">
    <property type="nucleotide sequence ID" value="NZ_LITQ01000079.1"/>
</dbReference>
<proteinExistence type="predicted"/>
<sequence length="45" mass="5260">MNYNGEPSKNKQERLNCNVGRGVDDWDCYRDCAFWNGKKCTNVET</sequence>
<name>A0A162KI82_9CLOT</name>
<keyword evidence="4" id="KW-1185">Reference proteome</keyword>
<gene>
    <name evidence="2" type="ORF">CLCOS_20370</name>
    <name evidence="1" type="ORF">WX73_03893</name>
</gene>
<accession>A0A162KI82</accession>
<dbReference type="AlphaFoldDB" id="A0A162KI82"/>
<dbReference type="Proteomes" id="UP000093694">
    <property type="component" value="Unassembled WGS sequence"/>
</dbReference>
<evidence type="ECO:0000313" key="3">
    <source>
        <dbReference type="Proteomes" id="UP000077384"/>
    </source>
</evidence>